<dbReference type="InterPro" id="IPR050057">
    <property type="entry name" value="Prokaryotic/Mito_RF"/>
</dbReference>
<reference evidence="3 4" key="1">
    <citation type="submission" date="2020-08" db="EMBL/GenBank/DDBJ databases">
        <title>Genomic Encyclopedia of Type Strains, Phase IV (KMG-IV): sequencing the most valuable type-strain genomes for metagenomic binning, comparative biology and taxonomic classification.</title>
        <authorList>
            <person name="Goeker M."/>
        </authorList>
    </citation>
    <scope>NUCLEOTIDE SEQUENCE [LARGE SCALE GENOMIC DNA]</scope>
    <source>
        <strain evidence="3 4">DSM 101806</strain>
    </source>
</reference>
<dbReference type="PANTHER" id="PTHR43804:SF9">
    <property type="entry name" value="PEPTIDE CHAIN RELEASE FACTOR HOMOLOG-RELATED"/>
    <property type="match status" value="1"/>
</dbReference>
<comment type="caution">
    <text evidence="3">The sequence shown here is derived from an EMBL/GenBank/DDBJ whole genome shotgun (WGS) entry which is preliminary data.</text>
</comment>
<dbReference type="Proteomes" id="UP000557392">
    <property type="component" value="Unassembled WGS sequence"/>
</dbReference>
<name>A0A7W6JQN0_9SPHN</name>
<dbReference type="NCBIfam" id="TIGR03072">
    <property type="entry name" value="release_prfH"/>
    <property type="match status" value="1"/>
</dbReference>
<dbReference type="Pfam" id="PF00472">
    <property type="entry name" value="RF-1"/>
    <property type="match status" value="1"/>
</dbReference>
<gene>
    <name evidence="3" type="ORF">GGR46_001241</name>
</gene>
<feature type="domain" description="Prokaryotic-type class I peptide chain release factors" evidence="2">
    <location>
        <begin position="116"/>
        <end position="132"/>
    </location>
</feature>
<accession>A0A7W6JQN0</accession>
<dbReference type="EMBL" id="JACIEH010000001">
    <property type="protein sequence ID" value="MBB4097708.1"/>
    <property type="molecule type" value="Genomic_DNA"/>
</dbReference>
<dbReference type="Gene3D" id="3.30.70.1660">
    <property type="match status" value="1"/>
</dbReference>
<proteinExistence type="inferred from homology"/>
<dbReference type="PANTHER" id="PTHR43804">
    <property type="entry name" value="LD18447P"/>
    <property type="match status" value="1"/>
</dbReference>
<dbReference type="SUPFAM" id="SSF75620">
    <property type="entry name" value="Release factor"/>
    <property type="match status" value="1"/>
</dbReference>
<organism evidence="3 4">
    <name type="scientific">Sphingomonas kyeonggiensis</name>
    <dbReference type="NCBI Taxonomy" id="1268553"/>
    <lineage>
        <taxon>Bacteria</taxon>
        <taxon>Pseudomonadati</taxon>
        <taxon>Pseudomonadota</taxon>
        <taxon>Alphaproteobacteria</taxon>
        <taxon>Sphingomonadales</taxon>
        <taxon>Sphingomonadaceae</taxon>
        <taxon>Sphingomonas</taxon>
    </lineage>
</organism>
<dbReference type="RefSeq" id="WP_183995564.1">
    <property type="nucleotide sequence ID" value="NZ_JACIEH010000001.1"/>
</dbReference>
<evidence type="ECO:0000313" key="4">
    <source>
        <dbReference type="Proteomes" id="UP000557392"/>
    </source>
</evidence>
<dbReference type="Gene3D" id="3.30.160.20">
    <property type="match status" value="1"/>
</dbReference>
<evidence type="ECO:0000259" key="2">
    <source>
        <dbReference type="PROSITE" id="PS00745"/>
    </source>
</evidence>
<sequence>MTELVLHVSSGQGPRECEWVVEQLVHAWAREAQAAGLVCEPVEPVTGPAASVLLRVSGEGAPAFADARTGTIRWIGTSPFRPRHKRRNWFVGVSRAPTIEEVPELRDMDITYQAMRASGPGGQHVNRTDSAVRATHLPTGLTSFSQDQRSQHANRGIARLKLALLFEAQRDRGAASGKRGLWDQNRALERGNAVRTYRGEKFSPV</sequence>
<keyword evidence="4" id="KW-1185">Reference proteome</keyword>
<evidence type="ECO:0000256" key="1">
    <source>
        <dbReference type="ARBA" id="ARBA00010835"/>
    </source>
</evidence>
<comment type="similarity">
    <text evidence="1">Belongs to the prokaryotic/mitochondrial release factor family.</text>
</comment>
<dbReference type="InterPro" id="IPR000352">
    <property type="entry name" value="Pep_chain_release_fac_I"/>
</dbReference>
<protein>
    <submittedName>
        <fullName evidence="3">Peptide chain release factor</fullName>
    </submittedName>
</protein>
<dbReference type="PROSITE" id="PS00745">
    <property type="entry name" value="RF_PROK_I"/>
    <property type="match status" value="1"/>
</dbReference>
<dbReference type="AlphaFoldDB" id="A0A7W6JQN0"/>
<dbReference type="InterPro" id="IPR017509">
    <property type="entry name" value="PrfH"/>
</dbReference>
<dbReference type="GO" id="GO:0003747">
    <property type="term" value="F:translation release factor activity"/>
    <property type="evidence" value="ECO:0007669"/>
    <property type="project" value="InterPro"/>
</dbReference>
<evidence type="ECO:0000313" key="3">
    <source>
        <dbReference type="EMBL" id="MBB4097708.1"/>
    </source>
</evidence>
<dbReference type="InterPro" id="IPR045853">
    <property type="entry name" value="Pep_chain_release_fac_I_sf"/>
</dbReference>